<evidence type="ECO:0000256" key="2">
    <source>
        <dbReference type="SAM" id="SignalP"/>
    </source>
</evidence>
<dbReference type="Gene3D" id="3.40.190.170">
    <property type="entry name" value="Bacterial extracellular solute-binding protein, family 7"/>
    <property type="match status" value="1"/>
</dbReference>
<organism evidence="3 4">
    <name type="scientific">Oceanibacterium hippocampi</name>
    <dbReference type="NCBI Taxonomy" id="745714"/>
    <lineage>
        <taxon>Bacteria</taxon>
        <taxon>Pseudomonadati</taxon>
        <taxon>Pseudomonadota</taxon>
        <taxon>Alphaproteobacteria</taxon>
        <taxon>Sneathiellales</taxon>
        <taxon>Sneathiellaceae</taxon>
        <taxon>Oceanibacterium</taxon>
    </lineage>
</organism>
<feature type="chain" id="PRO_5011001737" evidence="2">
    <location>
        <begin position="33"/>
        <end position="360"/>
    </location>
</feature>
<reference evidence="3 4" key="1">
    <citation type="submission" date="2017-03" db="EMBL/GenBank/DDBJ databases">
        <authorList>
            <person name="Afonso C.L."/>
            <person name="Miller P.J."/>
            <person name="Scott M.A."/>
            <person name="Spackman E."/>
            <person name="Goraichik I."/>
            <person name="Dimitrov K.M."/>
            <person name="Suarez D.L."/>
            <person name="Swayne D.E."/>
        </authorList>
    </citation>
    <scope>NUCLEOTIDE SEQUENCE [LARGE SCALE GENOMIC DNA]</scope>
    <source>
        <strain evidence="3 4">CECT 7691</strain>
    </source>
</reference>
<evidence type="ECO:0000256" key="1">
    <source>
        <dbReference type="ARBA" id="ARBA00022729"/>
    </source>
</evidence>
<feature type="signal peptide" evidence="2">
    <location>
        <begin position="1"/>
        <end position="32"/>
    </location>
</feature>
<keyword evidence="4" id="KW-1185">Reference proteome</keyword>
<proteinExistence type="predicted"/>
<dbReference type="GO" id="GO:0055085">
    <property type="term" value="P:transmembrane transport"/>
    <property type="evidence" value="ECO:0007669"/>
    <property type="project" value="InterPro"/>
</dbReference>
<keyword evidence="1 2" id="KW-0732">Signal</keyword>
<dbReference type="Proteomes" id="UP000193200">
    <property type="component" value="Unassembled WGS sequence"/>
</dbReference>
<dbReference type="OrthoDB" id="7375081at2"/>
<name>A0A1Y5U2Q4_9PROT</name>
<dbReference type="InterPro" id="IPR018389">
    <property type="entry name" value="DctP_fam"/>
</dbReference>
<dbReference type="EMBL" id="FWFR01000004">
    <property type="protein sequence ID" value="SLN75744.1"/>
    <property type="molecule type" value="Genomic_DNA"/>
</dbReference>
<evidence type="ECO:0000313" key="3">
    <source>
        <dbReference type="EMBL" id="SLN75744.1"/>
    </source>
</evidence>
<dbReference type="AlphaFoldDB" id="A0A1Y5U2Q4"/>
<dbReference type="NCBIfam" id="NF037995">
    <property type="entry name" value="TRAP_S1"/>
    <property type="match status" value="1"/>
</dbReference>
<protein>
    <submittedName>
        <fullName evidence="3">Bacterial extracellular solute-binding protein, family 7</fullName>
    </submittedName>
</protein>
<dbReference type="Pfam" id="PF03480">
    <property type="entry name" value="DctP"/>
    <property type="match status" value="1"/>
</dbReference>
<evidence type="ECO:0000313" key="4">
    <source>
        <dbReference type="Proteomes" id="UP000193200"/>
    </source>
</evidence>
<accession>A0A1Y5U2Q4</accession>
<dbReference type="InterPro" id="IPR038404">
    <property type="entry name" value="TRAP_DctP_sf"/>
</dbReference>
<gene>
    <name evidence="3" type="ORF">OCH7691_03941</name>
</gene>
<dbReference type="CDD" id="cd13666">
    <property type="entry name" value="PBP2_TRAP_DctP_like_1"/>
    <property type="match status" value="1"/>
</dbReference>
<sequence>MQKFGQKFGKRLVAGAIGALAATVVLSGAANAATTLRWSDGQPNRGVSSETLQWMADEVEKRTAGDLKFEFHWGAALFPSKSAVKGVGGRSADVATIIAAYTPKELVAYSIGDVPLANSDVWVGMRAMYELANTHPVLQKMFADLNLVYLSNLTTSAIEILCKDKFITSLDDFKGTKIRAVGPYGRVFEELGADVVRLSQAKVYSALDSGIVECNQNYMYSIEVFKQYEIAKKLTKLDWGQHLAFGIVMNREAHEELSAENRKVLHEVASDFVDQFSRRIQEANEKALERMTTGDSPIEVRTMDPGEMEKLKAKGMEAVHAWVDRANEAGLPGQDIFDAYMALVAKYEKIRDTQGYPWTR</sequence>
<dbReference type="PANTHER" id="PTHR33376:SF15">
    <property type="entry name" value="BLL6794 PROTEIN"/>
    <property type="match status" value="1"/>
</dbReference>
<dbReference type="InParanoid" id="A0A1Y5U2Q4"/>
<dbReference type="RefSeq" id="WP_085885280.1">
    <property type="nucleotide sequence ID" value="NZ_FWFR01000004.1"/>
</dbReference>
<dbReference type="PANTHER" id="PTHR33376">
    <property type="match status" value="1"/>
</dbReference>